<dbReference type="HOGENOM" id="CLU_1167717_0_0_1"/>
<dbReference type="RefSeq" id="XP_005767365.1">
    <property type="nucleotide sequence ID" value="XM_005767308.1"/>
</dbReference>
<dbReference type="GeneID" id="17260781"/>
<dbReference type="Proteomes" id="UP000013827">
    <property type="component" value="Unassembled WGS sequence"/>
</dbReference>
<dbReference type="AlphaFoldDB" id="A0A0D3IUK1"/>
<protein>
    <submittedName>
        <fullName evidence="1">Uncharacterized protein</fullName>
    </submittedName>
</protein>
<evidence type="ECO:0000313" key="1">
    <source>
        <dbReference type="EnsemblProtists" id="EOD14936"/>
    </source>
</evidence>
<dbReference type="EnsemblProtists" id="EOD14936">
    <property type="protein sequence ID" value="EOD14936"/>
    <property type="gene ID" value="EMIHUDRAFT_197607"/>
</dbReference>
<accession>A0A0D3IUK1</accession>
<dbReference type="Pfam" id="PF09366">
    <property type="entry name" value="DUF1997"/>
    <property type="match status" value="1"/>
</dbReference>
<keyword evidence="2" id="KW-1185">Reference proteome</keyword>
<dbReference type="InterPro" id="IPR018971">
    <property type="entry name" value="DUF1997"/>
</dbReference>
<reference evidence="1" key="2">
    <citation type="submission" date="2024-10" db="UniProtKB">
        <authorList>
            <consortium name="EnsemblProtists"/>
        </authorList>
    </citation>
    <scope>IDENTIFICATION</scope>
</reference>
<proteinExistence type="predicted"/>
<reference evidence="2" key="1">
    <citation type="journal article" date="2013" name="Nature">
        <title>Pan genome of the phytoplankton Emiliania underpins its global distribution.</title>
        <authorList>
            <person name="Read B.A."/>
            <person name="Kegel J."/>
            <person name="Klute M.J."/>
            <person name="Kuo A."/>
            <person name="Lefebvre S.C."/>
            <person name="Maumus F."/>
            <person name="Mayer C."/>
            <person name="Miller J."/>
            <person name="Monier A."/>
            <person name="Salamov A."/>
            <person name="Young J."/>
            <person name="Aguilar M."/>
            <person name="Claverie J.M."/>
            <person name="Frickenhaus S."/>
            <person name="Gonzalez K."/>
            <person name="Herman E.K."/>
            <person name="Lin Y.C."/>
            <person name="Napier J."/>
            <person name="Ogata H."/>
            <person name="Sarno A.F."/>
            <person name="Shmutz J."/>
            <person name="Schroeder D."/>
            <person name="de Vargas C."/>
            <person name="Verret F."/>
            <person name="von Dassow P."/>
            <person name="Valentin K."/>
            <person name="Van de Peer Y."/>
            <person name="Wheeler G."/>
            <person name="Dacks J.B."/>
            <person name="Delwiche C.F."/>
            <person name="Dyhrman S.T."/>
            <person name="Glockner G."/>
            <person name="John U."/>
            <person name="Richards T."/>
            <person name="Worden A.Z."/>
            <person name="Zhang X."/>
            <person name="Grigoriev I.V."/>
            <person name="Allen A.E."/>
            <person name="Bidle K."/>
            <person name="Borodovsky M."/>
            <person name="Bowler C."/>
            <person name="Brownlee C."/>
            <person name="Cock J.M."/>
            <person name="Elias M."/>
            <person name="Gladyshev V.N."/>
            <person name="Groth M."/>
            <person name="Guda C."/>
            <person name="Hadaegh A."/>
            <person name="Iglesias-Rodriguez M.D."/>
            <person name="Jenkins J."/>
            <person name="Jones B.M."/>
            <person name="Lawson T."/>
            <person name="Leese F."/>
            <person name="Lindquist E."/>
            <person name="Lobanov A."/>
            <person name="Lomsadze A."/>
            <person name="Malik S.B."/>
            <person name="Marsh M.E."/>
            <person name="Mackinder L."/>
            <person name="Mock T."/>
            <person name="Mueller-Roeber B."/>
            <person name="Pagarete A."/>
            <person name="Parker M."/>
            <person name="Probert I."/>
            <person name="Quesneville H."/>
            <person name="Raines C."/>
            <person name="Rensing S.A."/>
            <person name="Riano-Pachon D.M."/>
            <person name="Richier S."/>
            <person name="Rokitta S."/>
            <person name="Shiraiwa Y."/>
            <person name="Soanes D.M."/>
            <person name="van der Giezen M."/>
            <person name="Wahlund T.M."/>
            <person name="Williams B."/>
            <person name="Wilson W."/>
            <person name="Wolfe G."/>
            <person name="Wurch L.L."/>
        </authorList>
    </citation>
    <scope>NUCLEOTIDE SEQUENCE</scope>
</reference>
<evidence type="ECO:0000313" key="2">
    <source>
        <dbReference type="Proteomes" id="UP000013827"/>
    </source>
</evidence>
<name>A0A0D3IUK1_EMIH1</name>
<dbReference type="KEGG" id="ehx:EMIHUDRAFT_197607"/>
<organism evidence="1 2">
    <name type="scientific">Emiliania huxleyi (strain CCMP1516)</name>
    <dbReference type="NCBI Taxonomy" id="280463"/>
    <lineage>
        <taxon>Eukaryota</taxon>
        <taxon>Haptista</taxon>
        <taxon>Haptophyta</taxon>
        <taxon>Prymnesiophyceae</taxon>
        <taxon>Isochrysidales</taxon>
        <taxon>Noelaerhabdaceae</taxon>
        <taxon>Emiliania</taxon>
    </lineage>
</organism>
<sequence>MLALLSTTAAFFSSPQRRLCAHTDGRAAVLLKLVTNRLAASAGSSLRLPAGPLSEYLGSRHSDEALLSATSVSGPTDGVYECELSPIKFFTLAITPVFTMQIDREPAASAGGAVAVRVLKGQCRVGEKLSRTISIDALNEVRWAPEASGGWSVDTAISLELAIKQAPLRGLALRAWEAAGTAIVKGACEANGKALLANLKEGYLGFDAPAVEKKWRKRRMLFGENVRRWVLFGGRAWE</sequence>
<dbReference type="PaxDb" id="2903-EOD14936"/>